<evidence type="ECO:0000313" key="4">
    <source>
        <dbReference type="Proteomes" id="UP000179113"/>
    </source>
</evidence>
<dbReference type="Gene3D" id="1.10.260.40">
    <property type="entry name" value="lambda repressor-like DNA-binding domains"/>
    <property type="match status" value="1"/>
</dbReference>
<evidence type="ECO:0000313" key="3">
    <source>
        <dbReference type="EMBL" id="OGC68534.1"/>
    </source>
</evidence>
<protein>
    <submittedName>
        <fullName evidence="3">Transcriptional regulator</fullName>
    </submittedName>
</protein>
<dbReference type="PANTHER" id="PTHR46797">
    <property type="entry name" value="HTH-TYPE TRANSCRIPTIONAL REGULATOR"/>
    <property type="match status" value="1"/>
</dbReference>
<dbReference type="GO" id="GO:0003700">
    <property type="term" value="F:DNA-binding transcription factor activity"/>
    <property type="evidence" value="ECO:0007669"/>
    <property type="project" value="TreeGrafter"/>
</dbReference>
<dbReference type="SUPFAM" id="SSF47413">
    <property type="entry name" value="lambda repressor-like DNA-binding domains"/>
    <property type="match status" value="1"/>
</dbReference>
<dbReference type="InterPro" id="IPR050807">
    <property type="entry name" value="TransReg_Diox_bact_type"/>
</dbReference>
<dbReference type="CDD" id="cd00093">
    <property type="entry name" value="HTH_XRE"/>
    <property type="match status" value="1"/>
</dbReference>
<dbReference type="AlphaFoldDB" id="A0A1F4WGI0"/>
<dbReference type="InterPro" id="IPR001387">
    <property type="entry name" value="Cro/C1-type_HTH"/>
</dbReference>
<dbReference type="InterPro" id="IPR010982">
    <property type="entry name" value="Lambda_DNA-bd_dom_sf"/>
</dbReference>
<dbReference type="PANTHER" id="PTHR46797:SF1">
    <property type="entry name" value="METHYLPHOSPHONATE SYNTHASE"/>
    <property type="match status" value="1"/>
</dbReference>
<dbReference type="PROSITE" id="PS50943">
    <property type="entry name" value="HTH_CROC1"/>
    <property type="match status" value="1"/>
</dbReference>
<sequence length="69" mass="7907">MEDIRAKFGKHLRKIREAKGLTQEGLADLAGMHFTYIGQIERGLRNPSLINLERLARALKIKADELFPF</sequence>
<gene>
    <name evidence="3" type="ORF">A2415_04825</name>
</gene>
<organism evidence="3 4">
    <name type="scientific">candidate division WWE3 bacterium RIFOXYC1_FULL_39_7</name>
    <dbReference type="NCBI Taxonomy" id="1802643"/>
    <lineage>
        <taxon>Bacteria</taxon>
        <taxon>Katanobacteria</taxon>
    </lineage>
</organism>
<accession>A0A1F4WGI0</accession>
<dbReference type="GO" id="GO:0003677">
    <property type="term" value="F:DNA binding"/>
    <property type="evidence" value="ECO:0007669"/>
    <property type="project" value="UniProtKB-KW"/>
</dbReference>
<comment type="caution">
    <text evidence="3">The sequence shown here is derived from an EMBL/GenBank/DDBJ whole genome shotgun (WGS) entry which is preliminary data.</text>
</comment>
<feature type="domain" description="HTH cro/C1-type" evidence="2">
    <location>
        <begin position="12"/>
        <end position="66"/>
    </location>
</feature>
<proteinExistence type="predicted"/>
<keyword evidence="1" id="KW-0238">DNA-binding</keyword>
<reference evidence="3 4" key="1">
    <citation type="journal article" date="2016" name="Nat. Commun.">
        <title>Thousands of microbial genomes shed light on interconnected biogeochemical processes in an aquifer system.</title>
        <authorList>
            <person name="Anantharaman K."/>
            <person name="Brown C.T."/>
            <person name="Hug L.A."/>
            <person name="Sharon I."/>
            <person name="Castelle C.J."/>
            <person name="Probst A.J."/>
            <person name="Thomas B.C."/>
            <person name="Singh A."/>
            <person name="Wilkins M.J."/>
            <person name="Karaoz U."/>
            <person name="Brodie E.L."/>
            <person name="Williams K.H."/>
            <person name="Hubbard S.S."/>
            <person name="Banfield J.F."/>
        </authorList>
    </citation>
    <scope>NUCLEOTIDE SEQUENCE [LARGE SCALE GENOMIC DNA]</scope>
</reference>
<dbReference type="EMBL" id="MEWA01000040">
    <property type="protein sequence ID" value="OGC68534.1"/>
    <property type="molecule type" value="Genomic_DNA"/>
</dbReference>
<dbReference type="SMART" id="SM00530">
    <property type="entry name" value="HTH_XRE"/>
    <property type="match status" value="1"/>
</dbReference>
<name>A0A1F4WGI0_UNCKA</name>
<dbReference type="Pfam" id="PF01381">
    <property type="entry name" value="HTH_3"/>
    <property type="match status" value="1"/>
</dbReference>
<evidence type="ECO:0000259" key="2">
    <source>
        <dbReference type="PROSITE" id="PS50943"/>
    </source>
</evidence>
<dbReference type="GO" id="GO:0005829">
    <property type="term" value="C:cytosol"/>
    <property type="evidence" value="ECO:0007669"/>
    <property type="project" value="TreeGrafter"/>
</dbReference>
<dbReference type="Proteomes" id="UP000179113">
    <property type="component" value="Unassembled WGS sequence"/>
</dbReference>
<evidence type="ECO:0000256" key="1">
    <source>
        <dbReference type="ARBA" id="ARBA00023125"/>
    </source>
</evidence>